<evidence type="ECO:0008006" key="10">
    <source>
        <dbReference type="Google" id="ProtNLM"/>
    </source>
</evidence>
<protein>
    <recommendedName>
        <fullName evidence="10">Translin</fullName>
    </recommendedName>
</protein>
<sequence length="296" mass="32883">MCTSQIPVRTSDSYRHRSIHFGTGTWEVQGAPMSSDSRTMRSTDAPGECRLPTIRVNFWSQQLAVAAGGICMTQDLHALLAAYEATLVADDDCRDVVNAAVKNVTAVQRRLGSTVQMAHQISDPDDIADLCARGRQTMAGLPELWADIHNKLNGRHPEAFRYMWRHQVANLVTAASFIQYLENGTLLTKANADICIGVASTPFAEIDLEDYLLGLCGLPSELARFCLNLVTTGDTESPVKVRAFVSELYSAFQVLNLRNDLLRKRFDSIKYDLQKLEGIVYDISIRKDRAGRDRAT</sequence>
<dbReference type="InterPro" id="IPR002848">
    <property type="entry name" value="Translin_fam"/>
</dbReference>
<dbReference type="Gene3D" id="1.20.58.200">
    <property type="entry name" value="Translin, domain 2"/>
    <property type="match status" value="1"/>
</dbReference>
<keyword evidence="7" id="KW-0539">Nucleus</keyword>
<dbReference type="Pfam" id="PF01997">
    <property type="entry name" value="Translin"/>
    <property type="match status" value="1"/>
</dbReference>
<dbReference type="CDD" id="cd14819">
    <property type="entry name" value="Translin"/>
    <property type="match status" value="1"/>
</dbReference>
<comment type="subcellular location">
    <subcellularLocation>
        <location evidence="2">Cytoplasm</location>
    </subcellularLocation>
    <subcellularLocation>
        <location evidence="1">Nucleus</location>
    </subcellularLocation>
</comment>
<organism evidence="8 9">
    <name type="scientific">Plasmodiophora brassicae</name>
    <name type="common">Clubroot disease agent</name>
    <dbReference type="NCBI Taxonomy" id="37360"/>
    <lineage>
        <taxon>Eukaryota</taxon>
        <taxon>Sar</taxon>
        <taxon>Rhizaria</taxon>
        <taxon>Endomyxa</taxon>
        <taxon>Phytomyxea</taxon>
        <taxon>Plasmodiophorida</taxon>
        <taxon>Plasmodiophoridae</taxon>
        <taxon>Plasmodiophora</taxon>
    </lineage>
</organism>
<gene>
    <name evidence="8" type="ORF">PLBR_LOCUS4788</name>
</gene>
<evidence type="ECO:0000256" key="4">
    <source>
        <dbReference type="ARBA" id="ARBA00022490"/>
    </source>
</evidence>
<dbReference type="InterPro" id="IPR033956">
    <property type="entry name" value="Translin"/>
</dbReference>
<evidence type="ECO:0000256" key="3">
    <source>
        <dbReference type="ARBA" id="ARBA00005902"/>
    </source>
</evidence>
<evidence type="ECO:0000256" key="1">
    <source>
        <dbReference type="ARBA" id="ARBA00004123"/>
    </source>
</evidence>
<keyword evidence="4" id="KW-0963">Cytoplasm</keyword>
<dbReference type="GO" id="GO:0016070">
    <property type="term" value="P:RNA metabolic process"/>
    <property type="evidence" value="ECO:0007669"/>
    <property type="project" value="InterPro"/>
</dbReference>
<dbReference type="InterPro" id="IPR016068">
    <property type="entry name" value="Translin_N"/>
</dbReference>
<dbReference type="Gene3D" id="1.20.58.190">
    <property type="entry name" value="Translin, domain 1"/>
    <property type="match status" value="1"/>
</dbReference>
<keyword evidence="8" id="KW-0496">Mitochondrion</keyword>
<dbReference type="InterPro" id="IPR036081">
    <property type="entry name" value="Translin_sf"/>
</dbReference>
<dbReference type="SUPFAM" id="SSF74784">
    <property type="entry name" value="Translin"/>
    <property type="match status" value="1"/>
</dbReference>
<dbReference type="GO" id="GO:0005737">
    <property type="term" value="C:cytoplasm"/>
    <property type="evidence" value="ECO:0007669"/>
    <property type="project" value="UniProtKB-SubCell"/>
</dbReference>
<evidence type="ECO:0000256" key="2">
    <source>
        <dbReference type="ARBA" id="ARBA00004496"/>
    </source>
</evidence>
<dbReference type="GO" id="GO:0003723">
    <property type="term" value="F:RNA binding"/>
    <property type="evidence" value="ECO:0007669"/>
    <property type="project" value="UniProtKB-KW"/>
</dbReference>
<dbReference type="Proteomes" id="UP000290189">
    <property type="component" value="Unassembled WGS sequence"/>
</dbReference>
<dbReference type="GO" id="GO:0043565">
    <property type="term" value="F:sequence-specific DNA binding"/>
    <property type="evidence" value="ECO:0007669"/>
    <property type="project" value="InterPro"/>
</dbReference>
<evidence type="ECO:0000256" key="6">
    <source>
        <dbReference type="ARBA" id="ARBA00023125"/>
    </source>
</evidence>
<dbReference type="EMBL" id="OVEO01000008">
    <property type="protein sequence ID" value="SPQ97573.1"/>
    <property type="molecule type" value="Genomic_DNA"/>
</dbReference>
<proteinExistence type="inferred from homology"/>
<dbReference type="GO" id="GO:0003697">
    <property type="term" value="F:single-stranded DNA binding"/>
    <property type="evidence" value="ECO:0007669"/>
    <property type="project" value="InterPro"/>
</dbReference>
<dbReference type="AlphaFoldDB" id="A0A3P3YBM7"/>
<evidence type="ECO:0000256" key="7">
    <source>
        <dbReference type="ARBA" id="ARBA00023242"/>
    </source>
</evidence>
<name>A0A3P3YBM7_PLABS</name>
<evidence type="ECO:0000256" key="5">
    <source>
        <dbReference type="ARBA" id="ARBA00022884"/>
    </source>
</evidence>
<evidence type="ECO:0000313" key="8">
    <source>
        <dbReference type="EMBL" id="SPQ97573.1"/>
    </source>
</evidence>
<dbReference type="InterPro" id="IPR016069">
    <property type="entry name" value="Translin_C"/>
</dbReference>
<evidence type="ECO:0000313" key="9">
    <source>
        <dbReference type="Proteomes" id="UP000290189"/>
    </source>
</evidence>
<reference evidence="8 9" key="1">
    <citation type="submission" date="2018-03" db="EMBL/GenBank/DDBJ databases">
        <authorList>
            <person name="Fogelqvist J."/>
        </authorList>
    </citation>
    <scope>NUCLEOTIDE SEQUENCE [LARGE SCALE GENOMIC DNA]</scope>
</reference>
<comment type="similarity">
    <text evidence="3">Belongs to the translin family.</text>
</comment>
<dbReference type="PANTHER" id="PTHR10741">
    <property type="entry name" value="TRANSLIN AND TRANSLIN ASSOCIATED PROTEIN X"/>
    <property type="match status" value="1"/>
</dbReference>
<keyword evidence="5" id="KW-0694">RNA-binding</keyword>
<accession>A0A3P3YBM7</accession>
<geneLocation type="mitochondrion" evidence="8"/>
<dbReference type="GO" id="GO:0005634">
    <property type="term" value="C:nucleus"/>
    <property type="evidence" value="ECO:0007669"/>
    <property type="project" value="UniProtKB-SubCell"/>
</dbReference>
<keyword evidence="6" id="KW-0238">DNA-binding</keyword>